<dbReference type="Proteomes" id="UP001589870">
    <property type="component" value="Unassembled WGS sequence"/>
</dbReference>
<keyword evidence="5 6" id="KW-0472">Membrane</keyword>
<evidence type="ECO:0000313" key="8">
    <source>
        <dbReference type="EMBL" id="MFC0866012.1"/>
    </source>
</evidence>
<feature type="transmembrane region" description="Helical" evidence="6">
    <location>
        <begin position="419"/>
        <end position="439"/>
    </location>
</feature>
<dbReference type="EMBL" id="JBHMQT010000063">
    <property type="protein sequence ID" value="MFC0866012.1"/>
    <property type="molecule type" value="Genomic_DNA"/>
</dbReference>
<evidence type="ECO:0000256" key="3">
    <source>
        <dbReference type="ARBA" id="ARBA00022692"/>
    </source>
</evidence>
<keyword evidence="2" id="KW-1003">Cell membrane</keyword>
<keyword evidence="9" id="KW-1185">Reference proteome</keyword>
<evidence type="ECO:0000256" key="5">
    <source>
        <dbReference type="ARBA" id="ARBA00023136"/>
    </source>
</evidence>
<gene>
    <name evidence="8" type="ORF">ACFHYQ_27305</name>
</gene>
<evidence type="ECO:0000313" key="9">
    <source>
        <dbReference type="Proteomes" id="UP001589870"/>
    </source>
</evidence>
<dbReference type="InterPro" id="IPR003838">
    <property type="entry name" value="ABC3_permease_C"/>
</dbReference>
<name>A0ABV6UCU9_9ACTN</name>
<dbReference type="RefSeq" id="WP_394304017.1">
    <property type="nucleotide sequence ID" value="NZ_JBHMQT010000063.1"/>
</dbReference>
<dbReference type="Pfam" id="PF02687">
    <property type="entry name" value="FtsX"/>
    <property type="match status" value="2"/>
</dbReference>
<feature type="transmembrane region" description="Helical" evidence="6">
    <location>
        <begin position="696"/>
        <end position="724"/>
    </location>
</feature>
<accession>A0ABV6UCU9</accession>
<sequence length="770" mass="80549">MTGGPASGAGWVRQLAFGVRLAFRGGATGWTRVALTATAVGLGVASLLLAASMPNLLSARDARERARVDYIQDLEQRGGDTLLLGRADTEFHGIRIRGRLLQPEGPAAPVPPGLTTLPKPGEMLVSPALAELLSAPESELLRVRLDYRIVGQIGDEGLSGPGEFAFYAGGDRLEGRSGVQRLNAFGNTNPSEGLSPRLMLLVVVAFVVLLAPVVIFIAAAVRFGGESRDRRLAALRLMGADRRMTRRYAAGEALAGGLLGLAVGAVLFLAGRQLIGRFTLWDISVFPADARPSLPLTVSIAVAVPALAVVVSLGVLRKVAVEPLGVFRRTGQGRRRLWWRLLLPFAGLALLAPLFGGRADTDGQLARVQVGGGAVLLLVGVVTLLPWLVEAVVRRIGGGGGVSWQLAVRRIQLDSASSARLVSGVAVAVAGAIALQTLVAGVESVSVQDTGADLHRAQVNVVLSEGATLAEGEEIRARFARTRGVRSVVGNVSAGAWVPGADEGVQFMMGTCADLREFAEITRCRSGDVFITEDDPEASGGAEPPHPGQRVVVDGTNWTIPAGARWVKGRRAPDGGVWRGAILAMPGAAADLAAKPLRLSLYLGLDRSDPDAVELVRNTAAAISPLTYVFGIQEVQIDNKFAGIRRGILVGTVAILLLIGASMLATTLDQLRERRALLAALTAFGARRGMLTRATLWQMAVPVALGLVPAVLIGTGLGLALLAMLGLPLHVSPANLLVTVSAGAGVVALVTLASLPVQLRLMRPEGMRTE</sequence>
<reference evidence="8 9" key="1">
    <citation type="submission" date="2024-09" db="EMBL/GenBank/DDBJ databases">
        <authorList>
            <person name="Sun Q."/>
            <person name="Mori K."/>
        </authorList>
    </citation>
    <scope>NUCLEOTIDE SEQUENCE [LARGE SCALE GENOMIC DNA]</scope>
    <source>
        <strain evidence="8 9">TBRC 1851</strain>
    </source>
</reference>
<evidence type="ECO:0000256" key="1">
    <source>
        <dbReference type="ARBA" id="ARBA00004651"/>
    </source>
</evidence>
<feature type="domain" description="ABC3 transporter permease C-terminal" evidence="7">
    <location>
        <begin position="652"/>
        <end position="755"/>
    </location>
</feature>
<keyword evidence="3 6" id="KW-0812">Transmembrane</keyword>
<protein>
    <submittedName>
        <fullName evidence="8">ABC transporter permease</fullName>
    </submittedName>
</protein>
<dbReference type="PANTHER" id="PTHR30287">
    <property type="entry name" value="MEMBRANE COMPONENT OF PREDICTED ABC SUPERFAMILY METABOLITE UPTAKE TRANSPORTER"/>
    <property type="match status" value="1"/>
</dbReference>
<feature type="transmembrane region" description="Helical" evidence="6">
    <location>
        <begin position="295"/>
        <end position="316"/>
    </location>
</feature>
<dbReference type="PANTHER" id="PTHR30287:SF2">
    <property type="entry name" value="BLL1001 PROTEIN"/>
    <property type="match status" value="1"/>
</dbReference>
<comment type="caution">
    <text evidence="8">The sequence shown here is derived from an EMBL/GenBank/DDBJ whole genome shotgun (WGS) entry which is preliminary data.</text>
</comment>
<feature type="transmembrane region" description="Helical" evidence="6">
    <location>
        <begin position="368"/>
        <end position="389"/>
    </location>
</feature>
<proteinExistence type="predicted"/>
<comment type="subcellular location">
    <subcellularLocation>
        <location evidence="1">Cell membrane</location>
        <topology evidence="1">Multi-pass membrane protein</topology>
    </subcellularLocation>
</comment>
<evidence type="ECO:0000256" key="2">
    <source>
        <dbReference type="ARBA" id="ARBA00022475"/>
    </source>
</evidence>
<feature type="transmembrane region" description="Helical" evidence="6">
    <location>
        <begin position="736"/>
        <end position="757"/>
    </location>
</feature>
<dbReference type="InterPro" id="IPR038766">
    <property type="entry name" value="Membrane_comp_ABC_pdt"/>
</dbReference>
<feature type="transmembrane region" description="Helical" evidence="6">
    <location>
        <begin position="648"/>
        <end position="668"/>
    </location>
</feature>
<evidence type="ECO:0000259" key="7">
    <source>
        <dbReference type="Pfam" id="PF02687"/>
    </source>
</evidence>
<feature type="transmembrane region" description="Helical" evidence="6">
    <location>
        <begin position="337"/>
        <end position="356"/>
    </location>
</feature>
<feature type="transmembrane region" description="Helical" evidence="6">
    <location>
        <begin position="253"/>
        <end position="275"/>
    </location>
</feature>
<evidence type="ECO:0000256" key="4">
    <source>
        <dbReference type="ARBA" id="ARBA00022989"/>
    </source>
</evidence>
<feature type="domain" description="ABC3 transporter permease C-terminal" evidence="7">
    <location>
        <begin position="204"/>
        <end position="313"/>
    </location>
</feature>
<keyword evidence="4 6" id="KW-1133">Transmembrane helix</keyword>
<feature type="transmembrane region" description="Helical" evidence="6">
    <location>
        <begin position="198"/>
        <end position="221"/>
    </location>
</feature>
<evidence type="ECO:0000256" key="6">
    <source>
        <dbReference type="SAM" id="Phobius"/>
    </source>
</evidence>
<organism evidence="8 9">
    <name type="scientific">Sphaerimonospora cavernae</name>
    <dbReference type="NCBI Taxonomy" id="1740611"/>
    <lineage>
        <taxon>Bacteria</taxon>
        <taxon>Bacillati</taxon>
        <taxon>Actinomycetota</taxon>
        <taxon>Actinomycetes</taxon>
        <taxon>Streptosporangiales</taxon>
        <taxon>Streptosporangiaceae</taxon>
        <taxon>Sphaerimonospora</taxon>
    </lineage>
</organism>